<evidence type="ECO:0000256" key="2">
    <source>
        <dbReference type="ARBA" id="ARBA00022553"/>
    </source>
</evidence>
<dbReference type="Proteomes" id="UP000814176">
    <property type="component" value="Unassembled WGS sequence"/>
</dbReference>
<name>A0ABQ8KJY1_9APHY</name>
<dbReference type="InterPro" id="IPR036291">
    <property type="entry name" value="NAD(P)-bd_dom_sf"/>
</dbReference>
<dbReference type="Gene3D" id="1.10.1200.10">
    <property type="entry name" value="ACP-like"/>
    <property type="match status" value="1"/>
</dbReference>
<reference evidence="4 5" key="1">
    <citation type="journal article" date="2021" name="Environ. Microbiol.">
        <title>Gene family expansions and transcriptome signatures uncover fungal adaptations to wood decay.</title>
        <authorList>
            <person name="Hage H."/>
            <person name="Miyauchi S."/>
            <person name="Viragh M."/>
            <person name="Drula E."/>
            <person name="Min B."/>
            <person name="Chaduli D."/>
            <person name="Navarro D."/>
            <person name="Favel A."/>
            <person name="Norest M."/>
            <person name="Lesage-Meessen L."/>
            <person name="Balint B."/>
            <person name="Merenyi Z."/>
            <person name="de Eugenio L."/>
            <person name="Morin E."/>
            <person name="Martinez A.T."/>
            <person name="Baldrian P."/>
            <person name="Stursova M."/>
            <person name="Martinez M.J."/>
            <person name="Novotny C."/>
            <person name="Magnuson J.K."/>
            <person name="Spatafora J.W."/>
            <person name="Maurice S."/>
            <person name="Pangilinan J."/>
            <person name="Andreopoulos W."/>
            <person name="LaButti K."/>
            <person name="Hundley H."/>
            <person name="Na H."/>
            <person name="Kuo A."/>
            <person name="Barry K."/>
            <person name="Lipzen A."/>
            <person name="Henrissat B."/>
            <person name="Riley R."/>
            <person name="Ahrendt S."/>
            <person name="Nagy L.G."/>
            <person name="Grigoriev I.V."/>
            <person name="Martin F."/>
            <person name="Rosso M.N."/>
        </authorList>
    </citation>
    <scope>NUCLEOTIDE SEQUENCE [LARGE SCALE GENOMIC DNA]</scope>
    <source>
        <strain evidence="4 5">CIRM-BRFM 1785</strain>
    </source>
</reference>
<dbReference type="Pfam" id="PF00501">
    <property type="entry name" value="AMP-binding"/>
    <property type="match status" value="1"/>
</dbReference>
<dbReference type="RefSeq" id="XP_047780374.1">
    <property type="nucleotide sequence ID" value="XM_047928744.1"/>
</dbReference>
<keyword evidence="1" id="KW-0596">Phosphopantetheine</keyword>
<sequence>MSLPPVPQTQGLSCTTFKVPPVDGSLVIPQIYDWHQKQSSSHRLFVFAEDDRGPIRTISWSEGAAAIARGYHLIRERVAGLPEGSVVGILSGSDSIPYVVFAMAMMRANYVPFMISSRNSPAAVAHLLSKVHVKHLLIGREQAMHDLAQEAFTLLKEQSSDAAIPGTSSMPVFDELFTPSSEDRLVTDLSTLPYESRGMDAPAMILHSSGSTAFPKAVQFSHRRLLQIARAPCYGQRDLTDKVYSLHTVPMFHALGIIHTMLAMSSGIVFSVFAPRSPPVIPTTDMAIQAAIAANSDILVAVPAMIEAWTHNQDYVNWLKTRTGIVYSGGPLNKEAGDFMVSQGVTIFVLYGSTESGAISVVLPAGTPKEWEYFEIAPHVGHKMQHFANDEYEFVHVANESMVPNVINTKVDGVDAYATSDLLVPHPTKKGFWKIFGRTDDQIMHSTGEKTNPGPLGNQDPYVMSGVMFGRGRFQAGIIVDPKPQYVFDPADEAKLAGFRNKIWPTIEKMNAYAPQHSRLFKEMILVAKPSKPFVYTPKRTVRRGAVINLYEEEIDALYKTVEASAQANIPSPSQWDVSASTDFARRVVWAIMTHQVADDDDVFQHGCDSLQATYIRNTILHALREDAKVGTRDLSGAFVYEHPTISALGAFVSSVALGTEDTSASPTARVDAMHTMVAKYTSDFPVHKTILLKAAQPVKDVVLVTGTTGALGSQLLVKLAKNPEVKTVYALNRTSRDQASLRDRQAKVLVERGLDASVLDTDKVVLVEGDLTQQHFGLSEDTYKQMHHHVTHIIHNAWKVDFAINLPSFEPQVQGVRSLIDFALTSRLPSPPRLLFTSSMATLQNAPADQLCPESAVDPLWAVGSGYAESKWVSEQILQAAAAKTKADTLVVRVGQVCGGPDGVWNASEWFPSLVQSAPKLGCFPDDEKDVQWIPLDIATDAIIDFRKASTPTHTVHLAHPRPVPWHTLAVAVSDVLSVPLVPFPAWLAKLEEQAAAYNAQSAAAQAETLRGLRALHLLPMFRGMLQKEGKEKGRMALGLADMDVSLARAASSTLADRAVRQLGAEDVRRWVAYWRKVGLLGA</sequence>
<dbReference type="EMBL" id="JADCUA010000007">
    <property type="protein sequence ID" value="KAH9838459.1"/>
    <property type="molecule type" value="Genomic_DNA"/>
</dbReference>
<dbReference type="InterPro" id="IPR013120">
    <property type="entry name" value="FAR_NAD-bd"/>
</dbReference>
<evidence type="ECO:0000313" key="4">
    <source>
        <dbReference type="EMBL" id="KAH9838459.1"/>
    </source>
</evidence>
<organism evidence="4 5">
    <name type="scientific">Rhodofomes roseus</name>
    <dbReference type="NCBI Taxonomy" id="34475"/>
    <lineage>
        <taxon>Eukaryota</taxon>
        <taxon>Fungi</taxon>
        <taxon>Dikarya</taxon>
        <taxon>Basidiomycota</taxon>
        <taxon>Agaricomycotina</taxon>
        <taxon>Agaricomycetes</taxon>
        <taxon>Polyporales</taxon>
        <taxon>Rhodofomes</taxon>
    </lineage>
</organism>
<evidence type="ECO:0000256" key="1">
    <source>
        <dbReference type="ARBA" id="ARBA00022450"/>
    </source>
</evidence>
<dbReference type="GeneID" id="72009476"/>
<accession>A0ABQ8KJY1</accession>
<dbReference type="PANTHER" id="PTHR43439">
    <property type="entry name" value="PHENYLACETATE-COENZYME A LIGASE"/>
    <property type="match status" value="1"/>
</dbReference>
<protein>
    <recommendedName>
        <fullName evidence="3">Polyketide synthase-like phosphopantetheine-binding domain-containing protein</fullName>
    </recommendedName>
</protein>
<dbReference type="InterPro" id="IPR042099">
    <property type="entry name" value="ANL_N_sf"/>
</dbReference>
<evidence type="ECO:0000259" key="3">
    <source>
        <dbReference type="SMART" id="SM00823"/>
    </source>
</evidence>
<dbReference type="Gene3D" id="3.40.50.12780">
    <property type="entry name" value="N-terminal domain of ligase-like"/>
    <property type="match status" value="1"/>
</dbReference>
<dbReference type="InterPro" id="IPR020806">
    <property type="entry name" value="PKS_PP-bd"/>
</dbReference>
<dbReference type="Pfam" id="PF07993">
    <property type="entry name" value="NAD_binding_4"/>
    <property type="match status" value="1"/>
</dbReference>
<dbReference type="InterPro" id="IPR036736">
    <property type="entry name" value="ACP-like_sf"/>
</dbReference>
<dbReference type="Gene3D" id="3.40.50.720">
    <property type="entry name" value="NAD(P)-binding Rossmann-like Domain"/>
    <property type="match status" value="1"/>
</dbReference>
<comment type="caution">
    <text evidence="4">The sequence shown here is derived from an EMBL/GenBank/DDBJ whole genome shotgun (WGS) entry which is preliminary data.</text>
</comment>
<dbReference type="InterPro" id="IPR051414">
    <property type="entry name" value="Adenylate-forming_Reductase"/>
</dbReference>
<dbReference type="Pfam" id="PF23562">
    <property type="entry name" value="AMP-binding_C_3"/>
    <property type="match status" value="1"/>
</dbReference>
<evidence type="ECO:0000313" key="5">
    <source>
        <dbReference type="Proteomes" id="UP000814176"/>
    </source>
</evidence>
<dbReference type="InterPro" id="IPR000873">
    <property type="entry name" value="AMP-dep_synth/lig_dom"/>
</dbReference>
<keyword evidence="5" id="KW-1185">Reference proteome</keyword>
<dbReference type="SUPFAM" id="SSF56801">
    <property type="entry name" value="Acetyl-CoA synthetase-like"/>
    <property type="match status" value="1"/>
</dbReference>
<dbReference type="SMART" id="SM00823">
    <property type="entry name" value="PKS_PP"/>
    <property type="match status" value="1"/>
</dbReference>
<dbReference type="PANTHER" id="PTHR43439:SF2">
    <property type="entry name" value="ENZYME, PUTATIVE (JCVI)-RELATED"/>
    <property type="match status" value="1"/>
</dbReference>
<keyword evidence="2" id="KW-0597">Phosphoprotein</keyword>
<gene>
    <name evidence="4" type="ORF">C8Q71DRAFT_896407</name>
</gene>
<dbReference type="SUPFAM" id="SSF51735">
    <property type="entry name" value="NAD(P)-binding Rossmann-fold domains"/>
    <property type="match status" value="1"/>
</dbReference>
<proteinExistence type="predicted"/>
<feature type="domain" description="Polyketide synthase-like phosphopantetheine-binding" evidence="3">
    <location>
        <begin position="582"/>
        <end position="657"/>
    </location>
</feature>